<dbReference type="VEuPathDB" id="PiroplasmaDB:BBBOND_0310450"/>
<reference evidence="2" key="1">
    <citation type="journal article" date="2014" name="Nucleic Acids Res.">
        <title>The evolutionary dynamics of variant antigen genes in Babesia reveal a history of genomic innovation underlying host-parasite interaction.</title>
        <authorList>
            <person name="Jackson A.P."/>
            <person name="Otto T.D."/>
            <person name="Darby A."/>
            <person name="Ramaprasad A."/>
            <person name="Xia D."/>
            <person name="Echaide I.E."/>
            <person name="Farber M."/>
            <person name="Gahlot S."/>
            <person name="Gamble J."/>
            <person name="Gupta D."/>
            <person name="Gupta Y."/>
            <person name="Jackson L."/>
            <person name="Malandrin L."/>
            <person name="Malas T.B."/>
            <person name="Moussa E."/>
            <person name="Nair M."/>
            <person name="Reid A.J."/>
            <person name="Sanders M."/>
            <person name="Sharma J."/>
            <person name="Tracey A."/>
            <person name="Quail M.A."/>
            <person name="Weir W."/>
            <person name="Wastling J.M."/>
            <person name="Hall N."/>
            <person name="Willadsen P."/>
            <person name="Lingelbach K."/>
            <person name="Shiels B."/>
            <person name="Tait A."/>
            <person name="Berriman M."/>
            <person name="Allred D.R."/>
            <person name="Pain A."/>
        </authorList>
    </citation>
    <scope>NUCLEOTIDE SEQUENCE [LARGE SCALE GENOMIC DNA]</scope>
    <source>
        <strain evidence="2">Bond</strain>
    </source>
</reference>
<dbReference type="KEGG" id="bbig:BBBOND_0310450"/>
<evidence type="ECO:0000313" key="1">
    <source>
        <dbReference type="EMBL" id="CDR97142.1"/>
    </source>
</evidence>
<evidence type="ECO:0000313" key="2">
    <source>
        <dbReference type="Proteomes" id="UP000033188"/>
    </source>
</evidence>
<dbReference type="Proteomes" id="UP000033188">
    <property type="component" value="Chromosome 3"/>
</dbReference>
<sequence>MWFCNSLCSTARQPSGTQTVFPAFLPTEFYYYIASHVSRFNARRGKLAHTQALSFSTNKSGSEEWPIFAIVY</sequence>
<dbReference type="GeneID" id="24565683"/>
<proteinExistence type="predicted"/>
<dbReference type="AlphaFoldDB" id="A0A061DAX1"/>
<name>A0A061DAX1_BABBI</name>
<dbReference type="EMBL" id="LK391709">
    <property type="protein sequence ID" value="CDR97142.1"/>
    <property type="molecule type" value="Genomic_DNA"/>
</dbReference>
<dbReference type="RefSeq" id="XP_012769328.1">
    <property type="nucleotide sequence ID" value="XM_012913874.1"/>
</dbReference>
<protein>
    <submittedName>
        <fullName evidence="1">Uncharacterized protein</fullName>
    </submittedName>
</protein>
<accession>A0A061DAX1</accession>
<keyword evidence="2" id="KW-1185">Reference proteome</keyword>
<organism evidence="1 2">
    <name type="scientific">Babesia bigemina</name>
    <dbReference type="NCBI Taxonomy" id="5866"/>
    <lineage>
        <taxon>Eukaryota</taxon>
        <taxon>Sar</taxon>
        <taxon>Alveolata</taxon>
        <taxon>Apicomplexa</taxon>
        <taxon>Aconoidasida</taxon>
        <taxon>Piroplasmida</taxon>
        <taxon>Babesiidae</taxon>
        <taxon>Babesia</taxon>
    </lineage>
</organism>
<gene>
    <name evidence="1" type="ORF">BBBOND_0310450</name>
</gene>